<organism evidence="2 3">
    <name type="scientific">Daphnia magna</name>
    <dbReference type="NCBI Taxonomy" id="35525"/>
    <lineage>
        <taxon>Eukaryota</taxon>
        <taxon>Metazoa</taxon>
        <taxon>Ecdysozoa</taxon>
        <taxon>Arthropoda</taxon>
        <taxon>Crustacea</taxon>
        <taxon>Branchiopoda</taxon>
        <taxon>Diplostraca</taxon>
        <taxon>Cladocera</taxon>
        <taxon>Anomopoda</taxon>
        <taxon>Daphniidae</taxon>
        <taxon>Daphnia</taxon>
    </lineage>
</organism>
<evidence type="ECO:0000313" key="2">
    <source>
        <dbReference type="EMBL" id="KZS01379.1"/>
    </source>
</evidence>
<feature type="chain" id="PRO_5007850796" evidence="1">
    <location>
        <begin position="26"/>
        <end position="72"/>
    </location>
</feature>
<comment type="caution">
    <text evidence="2">The sequence shown here is derived from an EMBL/GenBank/DDBJ whole genome shotgun (WGS) entry which is preliminary data.</text>
</comment>
<keyword evidence="3" id="KW-1185">Reference proteome</keyword>
<keyword evidence="1" id="KW-0732">Signal</keyword>
<dbReference type="EMBL" id="LRGB01006997">
    <property type="protein sequence ID" value="KZS01379.1"/>
    <property type="molecule type" value="Genomic_DNA"/>
</dbReference>
<accession>A0A164ILC5</accession>
<gene>
    <name evidence="2" type="ORF">APZ42_001986</name>
</gene>
<protein>
    <submittedName>
        <fullName evidence="2">Uncharacterized protein</fullName>
    </submittedName>
</protein>
<dbReference type="AlphaFoldDB" id="A0A164ILC5"/>
<name>A0A164ILC5_9CRUS</name>
<dbReference type="Proteomes" id="UP000076858">
    <property type="component" value="Unassembled WGS sequence"/>
</dbReference>
<sequence length="72" mass="8230">FTFCTFHLFCSIVLLYVLLCHEISGVEIGPSLRLPNLLHRYFVSITQNLDYRLEVGQSLGGTNLETNLVVDW</sequence>
<feature type="signal peptide" evidence="1">
    <location>
        <begin position="1"/>
        <end position="25"/>
    </location>
</feature>
<evidence type="ECO:0000256" key="1">
    <source>
        <dbReference type="SAM" id="SignalP"/>
    </source>
</evidence>
<reference evidence="2 3" key="1">
    <citation type="submission" date="2016-03" db="EMBL/GenBank/DDBJ databases">
        <title>EvidentialGene: Evidence-directed Construction of Genes on Genomes.</title>
        <authorList>
            <person name="Gilbert D.G."/>
            <person name="Choi J.-H."/>
            <person name="Mockaitis K."/>
            <person name="Colbourne J."/>
            <person name="Pfrender M."/>
        </authorList>
    </citation>
    <scope>NUCLEOTIDE SEQUENCE [LARGE SCALE GENOMIC DNA]</scope>
    <source>
        <strain evidence="2 3">Xinb3</strain>
        <tissue evidence="2">Complete organism</tissue>
    </source>
</reference>
<feature type="non-terminal residue" evidence="2">
    <location>
        <position position="1"/>
    </location>
</feature>
<proteinExistence type="predicted"/>
<evidence type="ECO:0000313" key="3">
    <source>
        <dbReference type="Proteomes" id="UP000076858"/>
    </source>
</evidence>